<comment type="pathway">
    <text evidence="3">Lipid metabolism.</text>
</comment>
<accession>A0A921MRE5</accession>
<feature type="domain" description="Aminotransferase class I/classII large" evidence="13">
    <location>
        <begin position="42"/>
        <end position="343"/>
    </location>
</feature>
<dbReference type="InterPro" id="IPR015422">
    <property type="entry name" value="PyrdxlP-dep_Trfase_small"/>
</dbReference>
<organism evidence="14 15">
    <name type="scientific">Barnesiella viscericola</name>
    <dbReference type="NCBI Taxonomy" id="397865"/>
    <lineage>
        <taxon>Bacteria</taxon>
        <taxon>Pseudomonadati</taxon>
        <taxon>Bacteroidota</taxon>
        <taxon>Bacteroidia</taxon>
        <taxon>Bacteroidales</taxon>
        <taxon>Barnesiellaceae</taxon>
        <taxon>Barnesiella</taxon>
    </lineage>
</organism>
<keyword evidence="10 12" id="KW-0368">Histidine biosynthesis</keyword>
<evidence type="ECO:0000256" key="12">
    <source>
        <dbReference type="HAMAP-Rule" id="MF_01023"/>
    </source>
</evidence>
<proteinExistence type="inferred from homology"/>
<keyword evidence="9 12" id="KW-0663">Pyridoxal phosphate</keyword>
<keyword evidence="8 12" id="KW-0808">Transferase</keyword>
<evidence type="ECO:0000256" key="6">
    <source>
        <dbReference type="ARBA" id="ARBA00022576"/>
    </source>
</evidence>
<dbReference type="PANTHER" id="PTHR42885:SF2">
    <property type="entry name" value="HISTIDINOL-PHOSPHATE AMINOTRANSFERASE"/>
    <property type="match status" value="1"/>
</dbReference>
<dbReference type="GO" id="GO:0004400">
    <property type="term" value="F:histidinol-phosphate transaminase activity"/>
    <property type="evidence" value="ECO:0007669"/>
    <property type="project" value="UniProtKB-UniRule"/>
</dbReference>
<feature type="modified residue" description="N6-(pyridoxal phosphate)lysine" evidence="12">
    <location>
        <position position="208"/>
    </location>
</feature>
<comment type="pathway">
    <text evidence="2 12">Amino-acid biosynthesis; L-histidine biosynthesis; L-histidine from 5-phospho-alpha-D-ribose 1-diphosphate: step 7/9.</text>
</comment>
<dbReference type="Gene3D" id="3.40.640.10">
    <property type="entry name" value="Type I PLP-dependent aspartate aminotransferase-like (Major domain)"/>
    <property type="match status" value="1"/>
</dbReference>
<dbReference type="HAMAP" id="MF_01023">
    <property type="entry name" value="HisC_aminotrans_2"/>
    <property type="match status" value="1"/>
</dbReference>
<comment type="subunit">
    <text evidence="5 12">Homodimer.</text>
</comment>
<dbReference type="GO" id="GO:0030170">
    <property type="term" value="F:pyridoxal phosphate binding"/>
    <property type="evidence" value="ECO:0007669"/>
    <property type="project" value="InterPro"/>
</dbReference>
<protein>
    <recommendedName>
        <fullName evidence="12">Histidinol-phosphate aminotransferase</fullName>
        <ecNumber evidence="12">2.6.1.9</ecNumber>
    </recommendedName>
    <alternativeName>
        <fullName evidence="12">Imidazole acetol-phosphate transaminase</fullName>
    </alternativeName>
</protein>
<dbReference type="CDD" id="cd00609">
    <property type="entry name" value="AAT_like"/>
    <property type="match status" value="1"/>
</dbReference>
<keyword evidence="7 12" id="KW-0028">Amino-acid biosynthesis</keyword>
<dbReference type="PANTHER" id="PTHR42885">
    <property type="entry name" value="HISTIDINOL-PHOSPHATE AMINOTRANSFERASE-RELATED"/>
    <property type="match status" value="1"/>
</dbReference>
<dbReference type="Proteomes" id="UP000757103">
    <property type="component" value="Unassembled WGS sequence"/>
</dbReference>
<dbReference type="RefSeq" id="WP_273305963.1">
    <property type="nucleotide sequence ID" value="NZ_DYUD01000017.1"/>
</dbReference>
<dbReference type="GO" id="GO:0000105">
    <property type="term" value="P:L-histidine biosynthetic process"/>
    <property type="evidence" value="ECO:0007669"/>
    <property type="project" value="UniProtKB-UniRule"/>
</dbReference>
<dbReference type="AlphaFoldDB" id="A0A921MRE5"/>
<dbReference type="NCBIfam" id="TIGR01141">
    <property type="entry name" value="hisC"/>
    <property type="match status" value="1"/>
</dbReference>
<evidence type="ECO:0000256" key="3">
    <source>
        <dbReference type="ARBA" id="ARBA00005189"/>
    </source>
</evidence>
<evidence type="ECO:0000256" key="4">
    <source>
        <dbReference type="ARBA" id="ARBA00007970"/>
    </source>
</evidence>
<dbReference type="SUPFAM" id="SSF53383">
    <property type="entry name" value="PLP-dependent transferases"/>
    <property type="match status" value="1"/>
</dbReference>
<dbReference type="InterPro" id="IPR015421">
    <property type="entry name" value="PyrdxlP-dep_Trfase_major"/>
</dbReference>
<evidence type="ECO:0000256" key="10">
    <source>
        <dbReference type="ARBA" id="ARBA00023102"/>
    </source>
</evidence>
<dbReference type="Pfam" id="PF00155">
    <property type="entry name" value="Aminotran_1_2"/>
    <property type="match status" value="1"/>
</dbReference>
<comment type="catalytic activity">
    <reaction evidence="11 12">
        <text>L-histidinol phosphate + 2-oxoglutarate = 3-(imidazol-4-yl)-2-oxopropyl phosphate + L-glutamate</text>
        <dbReference type="Rhea" id="RHEA:23744"/>
        <dbReference type="ChEBI" id="CHEBI:16810"/>
        <dbReference type="ChEBI" id="CHEBI:29985"/>
        <dbReference type="ChEBI" id="CHEBI:57766"/>
        <dbReference type="ChEBI" id="CHEBI:57980"/>
        <dbReference type="EC" id="2.6.1.9"/>
    </reaction>
</comment>
<comment type="cofactor">
    <cofactor evidence="1 12">
        <name>pyridoxal 5'-phosphate</name>
        <dbReference type="ChEBI" id="CHEBI:597326"/>
    </cofactor>
</comment>
<sequence length="352" mass="40274">MKTQEQIEQWVRPNIRRLKPYSSARNEFSGEASVWLDANESPFNEPYNRYPDPLQWAVKHRLAKQRGVCPDQIFLGVGSDEAIDLLYRIFCEPGKSNAIAFTPTYGMYRVCADINGVEYREVPLQTDFSLPVEALLRAADRESRLLFLCSPNNPTGNAFPETDIERLLTGFDGIVVIDEAYIDFSSHPSWLARLDEFPNLVVLQTFSKAWGSAGVRLGMAFASPLLIGYYNKVKYPYNISGPVQRYALDLLDRADEVCRWVEETLAERSRFVERLSTLPLVRRVYPSEANFVLVRVEDATALYNWLVEVGIVVRNRSSVTLCDDCLRITIGQADEMDSLWEALCRYNQNREK</sequence>
<evidence type="ECO:0000256" key="9">
    <source>
        <dbReference type="ARBA" id="ARBA00022898"/>
    </source>
</evidence>
<evidence type="ECO:0000256" key="5">
    <source>
        <dbReference type="ARBA" id="ARBA00011738"/>
    </source>
</evidence>
<evidence type="ECO:0000259" key="13">
    <source>
        <dbReference type="Pfam" id="PF00155"/>
    </source>
</evidence>
<evidence type="ECO:0000256" key="2">
    <source>
        <dbReference type="ARBA" id="ARBA00005011"/>
    </source>
</evidence>
<evidence type="ECO:0000256" key="7">
    <source>
        <dbReference type="ARBA" id="ARBA00022605"/>
    </source>
</evidence>
<dbReference type="InterPro" id="IPR004839">
    <property type="entry name" value="Aminotransferase_I/II_large"/>
</dbReference>
<dbReference type="InterPro" id="IPR005861">
    <property type="entry name" value="HisP_aminotrans"/>
</dbReference>
<gene>
    <name evidence="12 14" type="primary">hisC</name>
    <name evidence="14" type="ORF">K8U91_05665</name>
</gene>
<evidence type="ECO:0000313" key="15">
    <source>
        <dbReference type="Proteomes" id="UP000757103"/>
    </source>
</evidence>
<evidence type="ECO:0000256" key="8">
    <source>
        <dbReference type="ARBA" id="ARBA00022679"/>
    </source>
</evidence>
<evidence type="ECO:0000256" key="11">
    <source>
        <dbReference type="ARBA" id="ARBA00047481"/>
    </source>
</evidence>
<evidence type="ECO:0000256" key="1">
    <source>
        <dbReference type="ARBA" id="ARBA00001933"/>
    </source>
</evidence>
<reference evidence="14" key="2">
    <citation type="submission" date="2021-09" db="EMBL/GenBank/DDBJ databases">
        <authorList>
            <person name="Gilroy R."/>
        </authorList>
    </citation>
    <scope>NUCLEOTIDE SEQUENCE</scope>
    <source>
        <strain evidence="14">CHK121-7720</strain>
    </source>
</reference>
<comment type="similarity">
    <text evidence="4 12">Belongs to the class-II pyridoxal-phosphate-dependent aminotransferase family. Histidinol-phosphate aminotransferase subfamily.</text>
</comment>
<name>A0A921MRE5_9BACT</name>
<keyword evidence="6 12" id="KW-0032">Aminotransferase</keyword>
<dbReference type="InterPro" id="IPR001917">
    <property type="entry name" value="Aminotrans_II_pyridoxalP_BS"/>
</dbReference>
<dbReference type="InterPro" id="IPR015424">
    <property type="entry name" value="PyrdxlP-dep_Trfase"/>
</dbReference>
<comment type="caution">
    <text evidence="14">The sequence shown here is derived from an EMBL/GenBank/DDBJ whole genome shotgun (WGS) entry which is preliminary data.</text>
</comment>
<dbReference type="Gene3D" id="3.90.1150.10">
    <property type="entry name" value="Aspartate Aminotransferase, domain 1"/>
    <property type="match status" value="1"/>
</dbReference>
<dbReference type="EC" id="2.6.1.9" evidence="12"/>
<dbReference type="PROSITE" id="PS00599">
    <property type="entry name" value="AA_TRANSFER_CLASS_2"/>
    <property type="match status" value="1"/>
</dbReference>
<evidence type="ECO:0000313" key="14">
    <source>
        <dbReference type="EMBL" id="HJG88945.1"/>
    </source>
</evidence>
<reference evidence="14" key="1">
    <citation type="journal article" date="2021" name="PeerJ">
        <title>Extensive microbial diversity within the chicken gut microbiome revealed by metagenomics and culture.</title>
        <authorList>
            <person name="Gilroy R."/>
            <person name="Ravi A."/>
            <person name="Getino M."/>
            <person name="Pursley I."/>
            <person name="Horton D.L."/>
            <person name="Alikhan N.F."/>
            <person name="Baker D."/>
            <person name="Gharbi K."/>
            <person name="Hall N."/>
            <person name="Watson M."/>
            <person name="Adriaenssens E.M."/>
            <person name="Foster-Nyarko E."/>
            <person name="Jarju S."/>
            <person name="Secka A."/>
            <person name="Antonio M."/>
            <person name="Oren A."/>
            <person name="Chaudhuri R.R."/>
            <person name="La Ragione R."/>
            <person name="Hildebrand F."/>
            <person name="Pallen M.J."/>
        </authorList>
    </citation>
    <scope>NUCLEOTIDE SEQUENCE</scope>
    <source>
        <strain evidence="14">CHK121-7720</strain>
    </source>
</reference>
<dbReference type="EMBL" id="DYUD01000017">
    <property type="protein sequence ID" value="HJG88945.1"/>
    <property type="molecule type" value="Genomic_DNA"/>
</dbReference>